<keyword evidence="1" id="KW-0812">Transmembrane</keyword>
<dbReference type="InterPro" id="IPR007383">
    <property type="entry name" value="DUF445"/>
</dbReference>
<accession>A0A7X9FT28</accession>
<evidence type="ECO:0000313" key="2">
    <source>
        <dbReference type="EMBL" id="NMC63803.1"/>
    </source>
</evidence>
<dbReference type="EMBL" id="JAAZON010000529">
    <property type="protein sequence ID" value="NMC63803.1"/>
    <property type="molecule type" value="Genomic_DNA"/>
</dbReference>
<gene>
    <name evidence="2" type="ORF">GYA55_11625</name>
</gene>
<dbReference type="PANTHER" id="PTHR38442">
    <property type="entry name" value="INNER MEMBRANE PROTEIN-RELATED"/>
    <property type="match status" value="1"/>
</dbReference>
<proteinExistence type="predicted"/>
<comment type="caution">
    <text evidence="2">The sequence shown here is derived from an EMBL/GenBank/DDBJ whole genome shotgun (WGS) entry which is preliminary data.</text>
</comment>
<sequence length="417" mass="47795">MIVMRDSSEAVQWPVVRRMKSVATGLLLLMVLTFICSVIWMDKIPMLSWVRAFSEAAMIGALADWFAVVALFKHPLGIPIPHTAIIPSRKDEIGEMLGKFFRTNFFARPIIQSKLNKFDIVGRFGQWLSLLENRKKLAQRIIGIWPQIRAMFNDQHFNPMLEQSLKTLLRDANFSVILGNFLDLLVSSDKDGLMRAELARIGEELIENHQNYIRERLREEMPWYVPRFVHEKVYGRLLGRMRAILNELRNSPESETSKLCQRGIEELIRALKTSSDFHEYGEKVKVWLLESELLKNYGKELLEELQSRLLRETGGGGTLLGDLIMSTLDRFSKALETDENVRQNLSRSVEYGVLLLVQKHGEALVTLIAETVQAWDPHTLVEKIELQVGKDLQFIRLNGTIVGGFVGLIIHAITRVF</sequence>
<dbReference type="PANTHER" id="PTHR38442:SF1">
    <property type="entry name" value="INNER MEMBRANE PROTEIN"/>
    <property type="match status" value="1"/>
</dbReference>
<dbReference type="GO" id="GO:0005886">
    <property type="term" value="C:plasma membrane"/>
    <property type="evidence" value="ECO:0007669"/>
    <property type="project" value="TreeGrafter"/>
</dbReference>
<evidence type="ECO:0000256" key="1">
    <source>
        <dbReference type="SAM" id="Phobius"/>
    </source>
</evidence>
<reference evidence="2 3" key="1">
    <citation type="journal article" date="2020" name="Biotechnol. Biofuels">
        <title>New insights from the biogas microbiome by comprehensive genome-resolved metagenomics of nearly 1600 species originating from multiple anaerobic digesters.</title>
        <authorList>
            <person name="Campanaro S."/>
            <person name="Treu L."/>
            <person name="Rodriguez-R L.M."/>
            <person name="Kovalovszki A."/>
            <person name="Ziels R.M."/>
            <person name="Maus I."/>
            <person name="Zhu X."/>
            <person name="Kougias P.G."/>
            <person name="Basile A."/>
            <person name="Luo G."/>
            <person name="Schluter A."/>
            <person name="Konstantinidis K.T."/>
            <person name="Angelidaki I."/>
        </authorList>
    </citation>
    <scope>NUCLEOTIDE SEQUENCE [LARGE SCALE GENOMIC DNA]</scope>
    <source>
        <strain evidence="2">AS27yjCOA_65</strain>
    </source>
</reference>
<dbReference type="Proteomes" id="UP000524246">
    <property type="component" value="Unassembled WGS sequence"/>
</dbReference>
<evidence type="ECO:0000313" key="3">
    <source>
        <dbReference type="Proteomes" id="UP000524246"/>
    </source>
</evidence>
<dbReference type="AlphaFoldDB" id="A0A7X9FT28"/>
<protein>
    <submittedName>
        <fullName evidence="2">DUF445 domain-containing protein</fullName>
    </submittedName>
</protein>
<keyword evidence="1" id="KW-1133">Transmembrane helix</keyword>
<name>A0A7X9FT28_9DELT</name>
<dbReference type="Pfam" id="PF04286">
    <property type="entry name" value="DUF445"/>
    <property type="match status" value="1"/>
</dbReference>
<keyword evidence="1" id="KW-0472">Membrane</keyword>
<organism evidence="2 3">
    <name type="scientific">SAR324 cluster bacterium</name>
    <dbReference type="NCBI Taxonomy" id="2024889"/>
    <lineage>
        <taxon>Bacteria</taxon>
        <taxon>Deltaproteobacteria</taxon>
        <taxon>SAR324 cluster</taxon>
    </lineage>
</organism>
<feature type="transmembrane region" description="Helical" evidence="1">
    <location>
        <begin position="21"/>
        <end position="40"/>
    </location>
</feature>